<dbReference type="EMBL" id="LLXL01001254">
    <property type="protein sequence ID" value="PKK65485.1"/>
    <property type="molecule type" value="Genomic_DNA"/>
</dbReference>
<proteinExistence type="predicted"/>
<dbReference type="AlphaFoldDB" id="A0A2N1MV20"/>
<dbReference type="VEuPathDB" id="FungiDB:RhiirA1_471868"/>
<evidence type="ECO:0000313" key="1">
    <source>
        <dbReference type="EMBL" id="PKK65485.1"/>
    </source>
</evidence>
<name>A0A2N1MV20_9GLOM</name>
<reference evidence="1 2" key="1">
    <citation type="submission" date="2016-04" db="EMBL/GenBank/DDBJ databases">
        <title>Genome analyses suggest a sexual origin of heterokaryosis in a supposedly ancient asexual fungus.</title>
        <authorList>
            <person name="Ropars J."/>
            <person name="Sedzielewska K."/>
            <person name="Noel J."/>
            <person name="Charron P."/>
            <person name="Farinelli L."/>
            <person name="Marton T."/>
            <person name="Kruger M."/>
            <person name="Pelin A."/>
            <person name="Brachmann A."/>
            <person name="Corradi N."/>
        </authorList>
    </citation>
    <scope>NUCLEOTIDE SEQUENCE [LARGE SCALE GENOMIC DNA]</scope>
    <source>
        <strain evidence="1 2">C2</strain>
    </source>
</reference>
<sequence length="957" mass="110640">MSEEESFDEISESERVSLKFNEIINYINDNTDNTSAFSDLDLEELEDIDEEIKEHEICDEMDKVIDDLEQQKFTSCVIIDYMEGNFRRCEGTGKLRQLRNLIGTWQVDRDAIKEVDGILSKLGVCDSHFQFDNKYLHQSSSKKIKDFNKGIIQWRRYISCNKYVTFFSRGAGCAIHSWYLNKKNIQVPCIGQYKCEALQSYPNLCNRAYENIKRSQSICCICYENLGGHIHHRSGVRGKSATTCITENLHEGDITKGLEFIGNLLIKIAQMGNNEIKKNILVKTFEILCPLASNDDFDTTIPIPITRTSINYEEQEKIILDKPPILFMIKLLFIKIYKEKEEFGCILGQKLWDSRLNIYSKKSAIESPQTIQEYYNAFPKFLNDFFSGMINELYQKKMKVCNIKRKKRHKLPKIIISEEITKTVTFITSILLNLAFPQLKVWLPQILASFSHRRERQLAKIRMDTTDPSKRLIKGNNIWNLAIIDNIDFKEKTFKFGNIYDVTRGSSHATLRMAFQIQLPIEVKTGPEQVIELTAETLLFGINQGVENTLTIFQQIICKLLNFKKINEEFTYNTNFNAETIKHEILNKLDYGSCGESPNIVILEPGSNPNSDEEIFHVAEMYKKDFAMESDSFLDIVADEAIFYRLIKCREKWPYIRPLLGQWHTSKDFCSVLLVLFSSYGLLSLASRLGVRFLDKFESAIDYRSTARVLDLIWVAVGVAINIYVNKKEILFSEIMNDEKNKHICLKIWYLYYKWAGIWKAHRMGMRVGNFGLQRDSLSAAGPLYASAAKSNYTTAIAHFLATIAAHPQLEEKLNHCSAFKIPHDIDSSLHHVCFRFDEALETFGVRFIKGNISGNVIDEKNLKNQIKASQSERERIDLLMSEYLNDNSISHSERAIKSRQESLWELVNDLVEIFEIDNPLSHQLFQKYKPTEIHQEGLDRLTACYPNGLERIKGIY</sequence>
<dbReference type="VEuPathDB" id="FungiDB:RhiirFUN_022362"/>
<comment type="caution">
    <text evidence="1">The sequence shown here is derived from an EMBL/GenBank/DDBJ whole genome shotgun (WGS) entry which is preliminary data.</text>
</comment>
<dbReference type="Proteomes" id="UP000233469">
    <property type="component" value="Unassembled WGS sequence"/>
</dbReference>
<protein>
    <submittedName>
        <fullName evidence="1">Uncharacterized protein</fullName>
    </submittedName>
</protein>
<reference evidence="1 2" key="2">
    <citation type="submission" date="2017-10" db="EMBL/GenBank/DDBJ databases">
        <title>Extensive intraspecific genome diversity in a model arbuscular mycorrhizal fungus.</title>
        <authorList>
            <person name="Chen E.C.H."/>
            <person name="Morin E."/>
            <person name="Baudet D."/>
            <person name="Noel J."/>
            <person name="Ndikumana S."/>
            <person name="Charron P."/>
            <person name="St-Onge C."/>
            <person name="Giorgi J."/>
            <person name="Grigoriev I.V."/>
            <person name="Roux C."/>
            <person name="Martin F.M."/>
            <person name="Corradi N."/>
        </authorList>
    </citation>
    <scope>NUCLEOTIDE SEQUENCE [LARGE SCALE GENOMIC DNA]</scope>
    <source>
        <strain evidence="1 2">C2</strain>
    </source>
</reference>
<evidence type="ECO:0000313" key="2">
    <source>
        <dbReference type="Proteomes" id="UP000233469"/>
    </source>
</evidence>
<dbReference type="VEuPathDB" id="FungiDB:FUN_007850"/>
<accession>A0A2N1MV20</accession>
<gene>
    <name evidence="1" type="ORF">RhiirC2_715511</name>
</gene>
<organism evidence="1 2">
    <name type="scientific">Rhizophagus irregularis</name>
    <dbReference type="NCBI Taxonomy" id="588596"/>
    <lineage>
        <taxon>Eukaryota</taxon>
        <taxon>Fungi</taxon>
        <taxon>Fungi incertae sedis</taxon>
        <taxon>Mucoromycota</taxon>
        <taxon>Glomeromycotina</taxon>
        <taxon>Glomeromycetes</taxon>
        <taxon>Glomerales</taxon>
        <taxon>Glomeraceae</taxon>
        <taxon>Rhizophagus</taxon>
    </lineage>
</organism>